<accession>A0AAV4DGX7</accession>
<name>A0AAV4DGX7_9GAST</name>
<proteinExistence type="predicted"/>
<organism evidence="1 2">
    <name type="scientific">Plakobranchus ocellatus</name>
    <dbReference type="NCBI Taxonomy" id="259542"/>
    <lineage>
        <taxon>Eukaryota</taxon>
        <taxon>Metazoa</taxon>
        <taxon>Spiralia</taxon>
        <taxon>Lophotrochozoa</taxon>
        <taxon>Mollusca</taxon>
        <taxon>Gastropoda</taxon>
        <taxon>Heterobranchia</taxon>
        <taxon>Euthyneura</taxon>
        <taxon>Panpulmonata</taxon>
        <taxon>Sacoglossa</taxon>
        <taxon>Placobranchoidea</taxon>
        <taxon>Plakobranchidae</taxon>
        <taxon>Plakobranchus</taxon>
    </lineage>
</organism>
<keyword evidence="2" id="KW-1185">Reference proteome</keyword>
<gene>
    <name evidence="1" type="ORF">PoB_006992400</name>
</gene>
<sequence length="193" mass="22322">MPRDQYVCGLDGHWQNNMDRWPDCSNSYTRVGVVRDTSYSLRDLYPNSSFCEAHRLSLRLRVLTRVSRVLRTRCSDPGICSIVKLNVTCFQYDEVDPYYYDSNEPPRVPSYEPTLNYTLKVDSASHSMDYNLGVLENVSLELRDILRNFLNLSQESGLLGEPRGVDCKPGYQHLADVLCSEKIRHYHDNLSIF</sequence>
<dbReference type="AlphaFoldDB" id="A0AAV4DGX7"/>
<protein>
    <submittedName>
        <fullName evidence="1">Uncharacterized protein</fullName>
    </submittedName>
</protein>
<evidence type="ECO:0000313" key="2">
    <source>
        <dbReference type="Proteomes" id="UP000735302"/>
    </source>
</evidence>
<dbReference type="EMBL" id="BLXT01007882">
    <property type="protein sequence ID" value="GFO43419.1"/>
    <property type="molecule type" value="Genomic_DNA"/>
</dbReference>
<reference evidence="1 2" key="1">
    <citation type="journal article" date="2021" name="Elife">
        <title>Chloroplast acquisition without the gene transfer in kleptoplastic sea slugs, Plakobranchus ocellatus.</title>
        <authorList>
            <person name="Maeda T."/>
            <person name="Takahashi S."/>
            <person name="Yoshida T."/>
            <person name="Shimamura S."/>
            <person name="Takaki Y."/>
            <person name="Nagai Y."/>
            <person name="Toyoda A."/>
            <person name="Suzuki Y."/>
            <person name="Arimoto A."/>
            <person name="Ishii H."/>
            <person name="Satoh N."/>
            <person name="Nishiyama T."/>
            <person name="Hasebe M."/>
            <person name="Maruyama T."/>
            <person name="Minagawa J."/>
            <person name="Obokata J."/>
            <person name="Shigenobu S."/>
        </authorList>
    </citation>
    <scope>NUCLEOTIDE SEQUENCE [LARGE SCALE GENOMIC DNA]</scope>
</reference>
<comment type="caution">
    <text evidence="1">The sequence shown here is derived from an EMBL/GenBank/DDBJ whole genome shotgun (WGS) entry which is preliminary data.</text>
</comment>
<dbReference type="Proteomes" id="UP000735302">
    <property type="component" value="Unassembled WGS sequence"/>
</dbReference>
<evidence type="ECO:0000313" key="1">
    <source>
        <dbReference type="EMBL" id="GFO43419.1"/>
    </source>
</evidence>